<evidence type="ECO:0000313" key="9">
    <source>
        <dbReference type="Proteomes" id="UP000194127"/>
    </source>
</evidence>
<keyword evidence="3" id="KW-0805">Transcription regulation</keyword>
<sequence length="62" mass="7028">QQANSSQHDGRSESEEDYNTPRTPLRTKVACQFCRARKIKCDGRPICANCQRRGIACNYVPV</sequence>
<dbReference type="SMART" id="SM00066">
    <property type="entry name" value="GAL4"/>
    <property type="match status" value="1"/>
</dbReference>
<dbReference type="EMBL" id="KZ110611">
    <property type="protein sequence ID" value="OSX56743.1"/>
    <property type="molecule type" value="Genomic_DNA"/>
</dbReference>
<keyword evidence="4" id="KW-0804">Transcription</keyword>
<evidence type="ECO:0000256" key="4">
    <source>
        <dbReference type="ARBA" id="ARBA00023163"/>
    </source>
</evidence>
<protein>
    <recommendedName>
        <fullName evidence="7">Zn(2)-C6 fungal-type domain-containing protein</fullName>
    </recommendedName>
</protein>
<dbReference type="InterPro" id="IPR050815">
    <property type="entry name" value="TF_fung"/>
</dbReference>
<comment type="subcellular location">
    <subcellularLocation>
        <location evidence="1">Nucleus</location>
    </subcellularLocation>
</comment>
<evidence type="ECO:0000256" key="2">
    <source>
        <dbReference type="ARBA" id="ARBA00022723"/>
    </source>
</evidence>
<dbReference type="PANTHER" id="PTHR47338:SF5">
    <property type="entry name" value="ZN(II)2CYS6 TRANSCRIPTION FACTOR (EUROFUNG)"/>
    <property type="match status" value="1"/>
</dbReference>
<gene>
    <name evidence="8" type="ORF">POSPLADRAFT_1158789</name>
</gene>
<accession>A0A1X6ML11</accession>
<keyword evidence="9" id="KW-1185">Reference proteome</keyword>
<dbReference type="PANTHER" id="PTHR47338">
    <property type="entry name" value="ZN(II)2CYS6 TRANSCRIPTION FACTOR (EUROFUNG)-RELATED"/>
    <property type="match status" value="1"/>
</dbReference>
<evidence type="ECO:0000259" key="7">
    <source>
        <dbReference type="PROSITE" id="PS50048"/>
    </source>
</evidence>
<dbReference type="GO" id="GO:0000981">
    <property type="term" value="F:DNA-binding transcription factor activity, RNA polymerase II-specific"/>
    <property type="evidence" value="ECO:0007669"/>
    <property type="project" value="InterPro"/>
</dbReference>
<dbReference type="InterPro" id="IPR001138">
    <property type="entry name" value="Zn2Cys6_DnaBD"/>
</dbReference>
<dbReference type="CDD" id="cd00067">
    <property type="entry name" value="GAL4"/>
    <property type="match status" value="1"/>
</dbReference>
<feature type="domain" description="Zn(2)-C6 fungal-type" evidence="7">
    <location>
        <begin position="30"/>
        <end position="59"/>
    </location>
</feature>
<dbReference type="AlphaFoldDB" id="A0A1X6ML11"/>
<dbReference type="SUPFAM" id="SSF57701">
    <property type="entry name" value="Zn2/Cys6 DNA-binding domain"/>
    <property type="match status" value="1"/>
</dbReference>
<dbReference type="Gene3D" id="4.10.240.10">
    <property type="entry name" value="Zn(2)-C6 fungal-type DNA-binding domain"/>
    <property type="match status" value="1"/>
</dbReference>
<dbReference type="InterPro" id="IPR036864">
    <property type="entry name" value="Zn2-C6_fun-type_DNA-bd_sf"/>
</dbReference>
<name>A0A1X6ML11_9APHY</name>
<dbReference type="OrthoDB" id="39175at2759"/>
<feature type="region of interest" description="Disordered" evidence="6">
    <location>
        <begin position="1"/>
        <end position="21"/>
    </location>
</feature>
<evidence type="ECO:0000313" key="8">
    <source>
        <dbReference type="EMBL" id="OSX56743.1"/>
    </source>
</evidence>
<keyword evidence="5" id="KW-0539">Nucleus</keyword>
<proteinExistence type="predicted"/>
<dbReference type="Pfam" id="PF00172">
    <property type="entry name" value="Zn_clus"/>
    <property type="match status" value="1"/>
</dbReference>
<dbReference type="Proteomes" id="UP000194127">
    <property type="component" value="Unassembled WGS sequence"/>
</dbReference>
<organism evidence="8 9">
    <name type="scientific">Postia placenta MAD-698-R-SB12</name>
    <dbReference type="NCBI Taxonomy" id="670580"/>
    <lineage>
        <taxon>Eukaryota</taxon>
        <taxon>Fungi</taxon>
        <taxon>Dikarya</taxon>
        <taxon>Basidiomycota</taxon>
        <taxon>Agaricomycotina</taxon>
        <taxon>Agaricomycetes</taxon>
        <taxon>Polyporales</taxon>
        <taxon>Adustoporiaceae</taxon>
        <taxon>Rhodonia</taxon>
    </lineage>
</organism>
<evidence type="ECO:0000256" key="3">
    <source>
        <dbReference type="ARBA" id="ARBA00023015"/>
    </source>
</evidence>
<evidence type="ECO:0000256" key="1">
    <source>
        <dbReference type="ARBA" id="ARBA00004123"/>
    </source>
</evidence>
<feature type="non-terminal residue" evidence="8">
    <location>
        <position position="1"/>
    </location>
</feature>
<dbReference type="PROSITE" id="PS00463">
    <property type="entry name" value="ZN2_CY6_FUNGAL_1"/>
    <property type="match status" value="1"/>
</dbReference>
<dbReference type="STRING" id="670580.A0A1X6ML11"/>
<dbReference type="GO" id="GO:0005634">
    <property type="term" value="C:nucleus"/>
    <property type="evidence" value="ECO:0007669"/>
    <property type="project" value="UniProtKB-SubCell"/>
</dbReference>
<dbReference type="RefSeq" id="XP_024333537.1">
    <property type="nucleotide sequence ID" value="XM_024487362.1"/>
</dbReference>
<dbReference type="GeneID" id="36332311"/>
<dbReference type="PROSITE" id="PS50048">
    <property type="entry name" value="ZN2_CY6_FUNGAL_2"/>
    <property type="match status" value="1"/>
</dbReference>
<keyword evidence="2" id="KW-0479">Metal-binding</keyword>
<reference evidence="8 9" key="1">
    <citation type="submission" date="2017-04" db="EMBL/GenBank/DDBJ databases">
        <title>Genome Sequence of the Model Brown-Rot Fungus Postia placenta SB12.</title>
        <authorList>
            <consortium name="DOE Joint Genome Institute"/>
            <person name="Gaskell J."/>
            <person name="Kersten P."/>
            <person name="Larrondo L.F."/>
            <person name="Canessa P."/>
            <person name="Martinez D."/>
            <person name="Hibbett D."/>
            <person name="Schmoll M."/>
            <person name="Kubicek C.P."/>
            <person name="Martinez A.T."/>
            <person name="Yadav J."/>
            <person name="Master E."/>
            <person name="Magnuson J.K."/>
            <person name="James T."/>
            <person name="Yaver D."/>
            <person name="Berka R."/>
            <person name="Labutti K."/>
            <person name="Lipzen A."/>
            <person name="Aerts A."/>
            <person name="Barry K."/>
            <person name="Henrissat B."/>
            <person name="Blanchette R."/>
            <person name="Grigoriev I."/>
            <person name="Cullen D."/>
        </authorList>
    </citation>
    <scope>NUCLEOTIDE SEQUENCE [LARGE SCALE GENOMIC DNA]</scope>
    <source>
        <strain evidence="8 9">MAD-698-R-SB12</strain>
    </source>
</reference>
<evidence type="ECO:0000256" key="6">
    <source>
        <dbReference type="SAM" id="MobiDB-lite"/>
    </source>
</evidence>
<dbReference type="GO" id="GO:0008270">
    <property type="term" value="F:zinc ion binding"/>
    <property type="evidence" value="ECO:0007669"/>
    <property type="project" value="InterPro"/>
</dbReference>
<evidence type="ECO:0000256" key="5">
    <source>
        <dbReference type="ARBA" id="ARBA00023242"/>
    </source>
</evidence>